<feature type="compositionally biased region" description="Low complexity" evidence="1">
    <location>
        <begin position="62"/>
        <end position="76"/>
    </location>
</feature>
<accession>A0A822YJD9</accession>
<organism evidence="2 3">
    <name type="scientific">Nelumbo nucifera</name>
    <name type="common">Sacred lotus</name>
    <dbReference type="NCBI Taxonomy" id="4432"/>
    <lineage>
        <taxon>Eukaryota</taxon>
        <taxon>Viridiplantae</taxon>
        <taxon>Streptophyta</taxon>
        <taxon>Embryophyta</taxon>
        <taxon>Tracheophyta</taxon>
        <taxon>Spermatophyta</taxon>
        <taxon>Magnoliopsida</taxon>
        <taxon>Proteales</taxon>
        <taxon>Nelumbonaceae</taxon>
        <taxon>Nelumbo</taxon>
    </lineage>
</organism>
<comment type="caution">
    <text evidence="2">The sequence shown here is derived from an EMBL/GenBank/DDBJ whole genome shotgun (WGS) entry which is preliminary data.</text>
</comment>
<proteinExistence type="predicted"/>
<feature type="compositionally biased region" description="Basic and acidic residues" evidence="1">
    <location>
        <begin position="19"/>
        <end position="41"/>
    </location>
</feature>
<dbReference type="EMBL" id="DUZY01000002">
    <property type="protein sequence ID" value="DAD29488.1"/>
    <property type="molecule type" value="Genomic_DNA"/>
</dbReference>
<sequence length="150" mass="16736">MCKRTIERRLNYVAETLRGFDSESSRDEAHCVSRSEVEVLEQKSSSSLSCQRRPGNTPGHSTPPSSEPSLEEGTPTAGVQAEPNLAGLGVEPSRSPSVEPWASDSHVERDIHVANSVGLVFWGREKFARETFQRFKVEVEEARAKRKNRQ</sequence>
<protein>
    <submittedName>
        <fullName evidence="2">Uncharacterized protein</fullName>
    </submittedName>
</protein>
<dbReference type="AlphaFoldDB" id="A0A822YJD9"/>
<evidence type="ECO:0000256" key="1">
    <source>
        <dbReference type="SAM" id="MobiDB-lite"/>
    </source>
</evidence>
<keyword evidence="3" id="KW-1185">Reference proteome</keyword>
<name>A0A822YJD9_NELNU</name>
<evidence type="ECO:0000313" key="2">
    <source>
        <dbReference type="EMBL" id="DAD29488.1"/>
    </source>
</evidence>
<gene>
    <name evidence="2" type="ORF">HUJ06_030956</name>
</gene>
<reference evidence="2 3" key="1">
    <citation type="journal article" date="2020" name="Mol. Biol. Evol.">
        <title>Distinct Expression and Methylation Patterns for Genes with Different Fates following a Single Whole-Genome Duplication in Flowering Plants.</title>
        <authorList>
            <person name="Shi T."/>
            <person name="Rahmani R.S."/>
            <person name="Gugger P.F."/>
            <person name="Wang M."/>
            <person name="Li H."/>
            <person name="Zhang Y."/>
            <person name="Li Z."/>
            <person name="Wang Q."/>
            <person name="Van de Peer Y."/>
            <person name="Marchal K."/>
            <person name="Chen J."/>
        </authorList>
    </citation>
    <scope>NUCLEOTIDE SEQUENCE [LARGE SCALE GENOMIC DNA]</scope>
    <source>
        <tissue evidence="2">Leaf</tissue>
    </source>
</reference>
<dbReference type="Proteomes" id="UP000607653">
    <property type="component" value="Unassembled WGS sequence"/>
</dbReference>
<evidence type="ECO:0000313" key="3">
    <source>
        <dbReference type="Proteomes" id="UP000607653"/>
    </source>
</evidence>
<feature type="region of interest" description="Disordered" evidence="1">
    <location>
        <begin position="19"/>
        <end position="107"/>
    </location>
</feature>